<evidence type="ECO:0000313" key="3">
    <source>
        <dbReference type="EMBL" id="KYG63768.1"/>
    </source>
</evidence>
<protein>
    <recommendedName>
        <fullName evidence="2">Lipid/polyisoprenoid-binding YceI-like domain-containing protein</fullName>
    </recommendedName>
</protein>
<sequence>MKFLVQSLAFLTLLFSFNAGAVKGYVKGKYDVDPAHTRISFVIPHFVVSEVEGRFNEVKGEFNLAEPFAASSFSATIPVSSIDTGVKQRDDHLKSKDFFEAAKYPSMKLVSKSITGTDDSFKVVATLTIKDVTKDVTFEGKCTGFVVDTWGKQRAAFQMTGTINRKDFNINYNDKVALGPAVGDEVKIRIWTEGIAVTPPAKGK</sequence>
<keyword evidence="4" id="KW-1185">Reference proteome</keyword>
<dbReference type="OrthoDB" id="9811006at2"/>
<dbReference type="SUPFAM" id="SSF101874">
    <property type="entry name" value="YceI-like"/>
    <property type="match status" value="1"/>
</dbReference>
<dbReference type="AlphaFoldDB" id="A0A150WJ25"/>
<dbReference type="RefSeq" id="WP_061835662.1">
    <property type="nucleotide sequence ID" value="NZ_LUKE01000003.1"/>
</dbReference>
<accession>A0A150WJ25</accession>
<comment type="caution">
    <text evidence="3">The sequence shown here is derived from an EMBL/GenBank/DDBJ whole genome shotgun (WGS) entry which is preliminary data.</text>
</comment>
<feature type="chain" id="PRO_5007572985" description="Lipid/polyisoprenoid-binding YceI-like domain-containing protein" evidence="1">
    <location>
        <begin position="22"/>
        <end position="204"/>
    </location>
</feature>
<proteinExistence type="predicted"/>
<name>A0A150WJ25_BDEBC</name>
<evidence type="ECO:0000313" key="4">
    <source>
        <dbReference type="Proteomes" id="UP000075320"/>
    </source>
</evidence>
<feature type="domain" description="Lipid/polyisoprenoid-binding YceI-like" evidence="2">
    <location>
        <begin position="29"/>
        <end position="195"/>
    </location>
</feature>
<organism evidence="3 4">
    <name type="scientific">Bdellovibrio bacteriovorus</name>
    <dbReference type="NCBI Taxonomy" id="959"/>
    <lineage>
        <taxon>Bacteria</taxon>
        <taxon>Pseudomonadati</taxon>
        <taxon>Bdellovibrionota</taxon>
        <taxon>Bdellovibrionia</taxon>
        <taxon>Bdellovibrionales</taxon>
        <taxon>Pseudobdellovibrionaceae</taxon>
        <taxon>Bdellovibrio</taxon>
    </lineage>
</organism>
<reference evidence="3 4" key="1">
    <citation type="submission" date="2016-03" db="EMBL/GenBank/DDBJ databases">
        <authorList>
            <person name="Ploux O."/>
        </authorList>
    </citation>
    <scope>NUCLEOTIDE SEQUENCE [LARGE SCALE GENOMIC DNA]</scope>
    <source>
        <strain evidence="3 4">R0</strain>
    </source>
</reference>
<gene>
    <name evidence="3" type="ORF">AZI86_13160</name>
</gene>
<feature type="signal peptide" evidence="1">
    <location>
        <begin position="1"/>
        <end position="21"/>
    </location>
</feature>
<dbReference type="SMART" id="SM00867">
    <property type="entry name" value="YceI"/>
    <property type="match status" value="1"/>
</dbReference>
<keyword evidence="1" id="KW-0732">Signal</keyword>
<dbReference type="PANTHER" id="PTHR34406">
    <property type="entry name" value="PROTEIN YCEI"/>
    <property type="match status" value="1"/>
</dbReference>
<dbReference type="Pfam" id="PF04264">
    <property type="entry name" value="YceI"/>
    <property type="match status" value="1"/>
</dbReference>
<dbReference type="EMBL" id="LUKE01000003">
    <property type="protein sequence ID" value="KYG63768.1"/>
    <property type="molecule type" value="Genomic_DNA"/>
</dbReference>
<dbReference type="Gene3D" id="2.40.128.110">
    <property type="entry name" value="Lipid/polyisoprenoid-binding, YceI-like"/>
    <property type="match status" value="1"/>
</dbReference>
<evidence type="ECO:0000256" key="1">
    <source>
        <dbReference type="SAM" id="SignalP"/>
    </source>
</evidence>
<dbReference type="Proteomes" id="UP000075320">
    <property type="component" value="Unassembled WGS sequence"/>
</dbReference>
<evidence type="ECO:0000259" key="2">
    <source>
        <dbReference type="SMART" id="SM00867"/>
    </source>
</evidence>
<dbReference type="InterPro" id="IPR007372">
    <property type="entry name" value="Lipid/polyisoprenoid-bd_YceI"/>
</dbReference>
<dbReference type="InterPro" id="IPR036761">
    <property type="entry name" value="TTHA0802/YceI-like_sf"/>
</dbReference>
<dbReference type="PANTHER" id="PTHR34406:SF1">
    <property type="entry name" value="PROTEIN YCEI"/>
    <property type="match status" value="1"/>
</dbReference>